<dbReference type="Pfam" id="PF00560">
    <property type="entry name" value="LRR_1"/>
    <property type="match status" value="2"/>
</dbReference>
<reference evidence="1" key="1">
    <citation type="submission" date="2014-12" db="EMBL/GenBank/DDBJ databases">
        <title>Insight into the proteome of Arion vulgaris.</title>
        <authorList>
            <person name="Aradska J."/>
            <person name="Bulat T."/>
            <person name="Smidak R."/>
            <person name="Sarate P."/>
            <person name="Gangsoo J."/>
            <person name="Sialana F."/>
            <person name="Bilban M."/>
            <person name="Lubec G."/>
        </authorList>
    </citation>
    <scope>NUCLEOTIDE SEQUENCE</scope>
    <source>
        <tissue evidence="1">Skin</tissue>
    </source>
</reference>
<organism evidence="1">
    <name type="scientific">Arion vulgaris</name>
    <dbReference type="NCBI Taxonomy" id="1028688"/>
    <lineage>
        <taxon>Eukaryota</taxon>
        <taxon>Metazoa</taxon>
        <taxon>Spiralia</taxon>
        <taxon>Lophotrochozoa</taxon>
        <taxon>Mollusca</taxon>
        <taxon>Gastropoda</taxon>
        <taxon>Heterobranchia</taxon>
        <taxon>Euthyneura</taxon>
        <taxon>Panpulmonata</taxon>
        <taxon>Eupulmonata</taxon>
        <taxon>Stylommatophora</taxon>
        <taxon>Helicina</taxon>
        <taxon>Arionoidea</taxon>
        <taxon>Arionidae</taxon>
        <taxon>Arion</taxon>
    </lineage>
</organism>
<feature type="non-terminal residue" evidence="1">
    <location>
        <position position="1"/>
    </location>
</feature>
<gene>
    <name evidence="1" type="primary">ORF20027</name>
</gene>
<name>A0A0B6YB70_9EUPU</name>
<dbReference type="InterPro" id="IPR001611">
    <property type="entry name" value="Leu-rich_rpt"/>
</dbReference>
<feature type="non-terminal residue" evidence="1">
    <location>
        <position position="101"/>
    </location>
</feature>
<dbReference type="InterPro" id="IPR032675">
    <property type="entry name" value="LRR_dom_sf"/>
</dbReference>
<proteinExistence type="predicted"/>
<evidence type="ECO:0000313" key="1">
    <source>
        <dbReference type="EMBL" id="CEK53358.1"/>
    </source>
</evidence>
<protein>
    <submittedName>
        <fullName evidence="1">Uncharacterized protein</fullName>
    </submittedName>
</protein>
<dbReference type="AlphaFoldDB" id="A0A0B6YB70"/>
<dbReference type="SUPFAM" id="SSF52058">
    <property type="entry name" value="L domain-like"/>
    <property type="match status" value="1"/>
</dbReference>
<dbReference type="EMBL" id="HACG01006493">
    <property type="protein sequence ID" value="CEK53358.1"/>
    <property type="molecule type" value="Transcribed_RNA"/>
</dbReference>
<sequence length="101" mass="11602">DIIGLGLKQIPEDYFYHYSNIRTSQIYMDFNYFPNLDLAEFANLDNLEYLSLTNCSIETVKSSLMRKLKVLDLGYNKISNFLGTCNSSNISSSVESSYQLF</sequence>
<dbReference type="Gene3D" id="3.80.10.10">
    <property type="entry name" value="Ribonuclease Inhibitor"/>
    <property type="match status" value="1"/>
</dbReference>
<accession>A0A0B6YB70</accession>